<proteinExistence type="predicted"/>
<comment type="caution">
    <text evidence="1">The sequence shown here is derived from an EMBL/GenBank/DDBJ whole genome shotgun (WGS) entry which is preliminary data.</text>
</comment>
<evidence type="ECO:0000313" key="2">
    <source>
        <dbReference type="Proteomes" id="UP000824176"/>
    </source>
</evidence>
<dbReference type="Proteomes" id="UP000824176">
    <property type="component" value="Unassembled WGS sequence"/>
</dbReference>
<protein>
    <submittedName>
        <fullName evidence="1">YolD-like family protein</fullName>
    </submittedName>
</protein>
<gene>
    <name evidence="1" type="ORF">H9804_08990</name>
</gene>
<accession>A0A9D2GW59</accession>
<dbReference type="EMBL" id="DXAQ01000133">
    <property type="protein sequence ID" value="HIZ90071.1"/>
    <property type="molecule type" value="Genomic_DNA"/>
</dbReference>
<name>A0A9D2GW59_9BACT</name>
<reference evidence="1" key="2">
    <citation type="submission" date="2021-04" db="EMBL/GenBank/DDBJ databases">
        <authorList>
            <person name="Gilroy R."/>
        </authorList>
    </citation>
    <scope>NUCLEOTIDE SEQUENCE</scope>
    <source>
        <strain evidence="1">ChiW4-1371</strain>
    </source>
</reference>
<reference evidence="1" key="1">
    <citation type="journal article" date="2021" name="PeerJ">
        <title>Extensive microbial diversity within the chicken gut microbiome revealed by metagenomics and culture.</title>
        <authorList>
            <person name="Gilroy R."/>
            <person name="Ravi A."/>
            <person name="Getino M."/>
            <person name="Pursley I."/>
            <person name="Horton D.L."/>
            <person name="Alikhan N.F."/>
            <person name="Baker D."/>
            <person name="Gharbi K."/>
            <person name="Hall N."/>
            <person name="Watson M."/>
            <person name="Adriaenssens E.M."/>
            <person name="Foster-Nyarko E."/>
            <person name="Jarju S."/>
            <person name="Secka A."/>
            <person name="Antonio M."/>
            <person name="Oren A."/>
            <person name="Chaudhuri R.R."/>
            <person name="La Ragione R."/>
            <person name="Hildebrand F."/>
            <person name="Pallen M.J."/>
        </authorList>
    </citation>
    <scope>NUCLEOTIDE SEQUENCE</scope>
    <source>
        <strain evidence="1">ChiW4-1371</strain>
    </source>
</reference>
<evidence type="ECO:0000313" key="1">
    <source>
        <dbReference type="EMBL" id="HIZ90071.1"/>
    </source>
</evidence>
<organism evidence="1 2">
    <name type="scientific">Candidatus Mucispirillum faecigallinarum</name>
    <dbReference type="NCBI Taxonomy" id="2838699"/>
    <lineage>
        <taxon>Bacteria</taxon>
        <taxon>Pseudomonadati</taxon>
        <taxon>Deferribacterota</taxon>
        <taxon>Deferribacteres</taxon>
        <taxon>Deferribacterales</taxon>
        <taxon>Mucispirillaceae</taxon>
        <taxon>Mucispirillum</taxon>
    </lineage>
</organism>
<dbReference type="AlphaFoldDB" id="A0A9D2GW59"/>
<sequence length="140" mass="16056">MENESYKYYGDIINRPRHISSIHAPMSIMNRAAQFAPFAALPGHSQSVTEAARQTETYLSLDEEEKERINCILQSIIYNTADACKVSIKYFIEDERKSGGRYIKTTGVVRKIDTYNKVILLDNIKINIEDIVDIIIHDNM</sequence>